<dbReference type="EMBL" id="QRJR01000009">
    <property type="protein sequence ID" value="RHH45863.1"/>
    <property type="molecule type" value="Genomic_DNA"/>
</dbReference>
<comment type="caution">
    <text evidence="1">The sequence shown here is derived from an EMBL/GenBank/DDBJ whole genome shotgun (WGS) entry which is preliminary data.</text>
</comment>
<sequence>MVVQRRKALKEISFGAFSFFVDAKSLLKSLERSHTEQQHDDFYSLVAKAEEDALKKYLSIRM</sequence>
<protein>
    <submittedName>
        <fullName evidence="1">Uncharacterized protein</fullName>
    </submittedName>
</protein>
<organism evidence="1 2">
    <name type="scientific">Bacteroides ovatus</name>
    <dbReference type="NCBI Taxonomy" id="28116"/>
    <lineage>
        <taxon>Bacteria</taxon>
        <taxon>Pseudomonadati</taxon>
        <taxon>Bacteroidota</taxon>
        <taxon>Bacteroidia</taxon>
        <taxon>Bacteroidales</taxon>
        <taxon>Bacteroidaceae</taxon>
        <taxon>Bacteroides</taxon>
    </lineage>
</organism>
<accession>A0A1Y4PZ45</accession>
<evidence type="ECO:0000313" key="2">
    <source>
        <dbReference type="Proteomes" id="UP000283329"/>
    </source>
</evidence>
<dbReference type="Proteomes" id="UP000283329">
    <property type="component" value="Unassembled WGS sequence"/>
</dbReference>
<name>A0A1Y4PZ45_BACOV</name>
<evidence type="ECO:0000313" key="1">
    <source>
        <dbReference type="EMBL" id="RHH45863.1"/>
    </source>
</evidence>
<dbReference type="AlphaFoldDB" id="A0A1Y4PZ45"/>
<gene>
    <name evidence="1" type="ORF">DW206_12275</name>
</gene>
<reference evidence="1 2" key="1">
    <citation type="submission" date="2018-08" db="EMBL/GenBank/DDBJ databases">
        <title>A genome reference for cultivated species of the human gut microbiota.</title>
        <authorList>
            <person name="Zou Y."/>
            <person name="Xue W."/>
            <person name="Luo G."/>
        </authorList>
    </citation>
    <scope>NUCLEOTIDE SEQUENCE [LARGE SCALE GENOMIC DNA]</scope>
    <source>
        <strain evidence="1 2">AM17-48</strain>
    </source>
</reference>
<proteinExistence type="predicted"/>